<dbReference type="Proteomes" id="UP000316621">
    <property type="component" value="Chromosome 1"/>
</dbReference>
<reference evidence="1 2" key="1">
    <citation type="journal article" date="2018" name="Science">
        <title>The opium poppy genome and morphinan production.</title>
        <authorList>
            <person name="Guo L."/>
            <person name="Winzer T."/>
            <person name="Yang X."/>
            <person name="Li Y."/>
            <person name="Ning Z."/>
            <person name="He Z."/>
            <person name="Teodor R."/>
            <person name="Lu Y."/>
            <person name="Bowser T.A."/>
            <person name="Graham I.A."/>
            <person name="Ye K."/>
        </authorList>
    </citation>
    <scope>NUCLEOTIDE SEQUENCE [LARGE SCALE GENOMIC DNA]</scope>
    <source>
        <strain evidence="2">cv. HN1</strain>
        <tissue evidence="1">Leaves</tissue>
    </source>
</reference>
<dbReference type="AlphaFoldDB" id="A0A4Y7I5P3"/>
<dbReference type="Gramene" id="RZC43406">
    <property type="protein sequence ID" value="RZC43406"/>
    <property type="gene ID" value="C5167_036349"/>
</dbReference>
<name>A0A4Y7I5P3_PAPSO</name>
<evidence type="ECO:0000313" key="2">
    <source>
        <dbReference type="Proteomes" id="UP000316621"/>
    </source>
</evidence>
<dbReference type="EMBL" id="CM010715">
    <property type="protein sequence ID" value="RZC43406.1"/>
    <property type="molecule type" value="Genomic_DNA"/>
</dbReference>
<proteinExistence type="predicted"/>
<protein>
    <submittedName>
        <fullName evidence="1">Uncharacterized protein</fullName>
    </submittedName>
</protein>
<keyword evidence="2" id="KW-1185">Reference proteome</keyword>
<organism evidence="1 2">
    <name type="scientific">Papaver somniferum</name>
    <name type="common">Opium poppy</name>
    <dbReference type="NCBI Taxonomy" id="3469"/>
    <lineage>
        <taxon>Eukaryota</taxon>
        <taxon>Viridiplantae</taxon>
        <taxon>Streptophyta</taxon>
        <taxon>Embryophyta</taxon>
        <taxon>Tracheophyta</taxon>
        <taxon>Spermatophyta</taxon>
        <taxon>Magnoliopsida</taxon>
        <taxon>Ranunculales</taxon>
        <taxon>Papaveraceae</taxon>
        <taxon>Papaveroideae</taxon>
        <taxon>Papaver</taxon>
    </lineage>
</organism>
<gene>
    <name evidence="1" type="ORF">C5167_036349</name>
</gene>
<accession>A0A4Y7I5P3</accession>
<evidence type="ECO:0000313" key="1">
    <source>
        <dbReference type="EMBL" id="RZC43406.1"/>
    </source>
</evidence>
<sequence>MGKYNVNAAVMGVVVTTQKHCGIYLWRKSKNCSHVSDHVLVSVVVAMVIDEPVGVVPHCQGNSSSCALALLQICYSAVE</sequence>